<keyword evidence="5" id="KW-0732">Signal</keyword>
<dbReference type="RefSeq" id="WP_087280557.1">
    <property type="nucleotide sequence ID" value="NZ_CP021455.1"/>
</dbReference>
<keyword evidence="1" id="KW-0677">Repeat</keyword>
<evidence type="ECO:0000256" key="3">
    <source>
        <dbReference type="PROSITE-ProRule" id="PRU00023"/>
    </source>
</evidence>
<feature type="signal peptide" evidence="5">
    <location>
        <begin position="1"/>
        <end position="21"/>
    </location>
</feature>
<feature type="region of interest" description="Disordered" evidence="4">
    <location>
        <begin position="278"/>
        <end position="310"/>
    </location>
</feature>
<feature type="repeat" description="ANK" evidence="3">
    <location>
        <begin position="175"/>
        <end position="217"/>
    </location>
</feature>
<feature type="repeat" description="ANK" evidence="3">
    <location>
        <begin position="142"/>
        <end position="174"/>
    </location>
</feature>
<sequence length="310" mass="33127">MKTVRHTLQAGLLMASAAACAQTVSRADLLGALSPLAVDQGVPAYLPQGLRCGAMPWQLDHEAYVQRLARTPVADLDLFELVYLKNAEARLRERLQAGANPNVCGGPLNVSLLSFAAGTGDVKLVQLLLAHGAHLEQPLDDTGGSAFIQALTADRYDVAQLLMARGADVHITTTDGRTALHALANANRVQGRYQPARELALARRLLQMGLSPNAQDRQPNGGFTPVALAVVFNQPELVRLFMAHGADLSLTDAKGRTALQLARQLDRGAVARAGGAMTTAHPVARHDRRAGQAHAPVRTQARHRPCRGTR</sequence>
<organism evidence="6 7">
    <name type="scientific">Comamonas serinivorans</name>
    <dbReference type="NCBI Taxonomy" id="1082851"/>
    <lineage>
        <taxon>Bacteria</taxon>
        <taxon>Pseudomonadati</taxon>
        <taxon>Pseudomonadota</taxon>
        <taxon>Betaproteobacteria</taxon>
        <taxon>Burkholderiales</taxon>
        <taxon>Comamonadaceae</taxon>
        <taxon>Comamonas</taxon>
    </lineage>
</organism>
<dbReference type="SUPFAM" id="SSF48403">
    <property type="entry name" value="Ankyrin repeat"/>
    <property type="match status" value="1"/>
</dbReference>
<feature type="compositionally biased region" description="Basic residues" evidence="4">
    <location>
        <begin position="300"/>
        <end position="310"/>
    </location>
</feature>
<accession>A0A1Y0ENQ7</accession>
<feature type="repeat" description="ANK" evidence="3">
    <location>
        <begin position="221"/>
        <end position="253"/>
    </location>
</feature>
<dbReference type="PROSITE" id="PS50297">
    <property type="entry name" value="ANK_REP_REGION"/>
    <property type="match status" value="1"/>
</dbReference>
<protein>
    <submittedName>
        <fullName evidence="6">Uncharacterized protein</fullName>
    </submittedName>
</protein>
<dbReference type="PANTHER" id="PTHR24123">
    <property type="entry name" value="ANKYRIN REPEAT-CONTAINING"/>
    <property type="match status" value="1"/>
</dbReference>
<name>A0A1Y0ENQ7_9BURK</name>
<proteinExistence type="predicted"/>
<evidence type="ECO:0000256" key="4">
    <source>
        <dbReference type="SAM" id="MobiDB-lite"/>
    </source>
</evidence>
<dbReference type="InterPro" id="IPR036770">
    <property type="entry name" value="Ankyrin_rpt-contain_sf"/>
</dbReference>
<evidence type="ECO:0000313" key="7">
    <source>
        <dbReference type="Proteomes" id="UP000196138"/>
    </source>
</evidence>
<dbReference type="Pfam" id="PF12796">
    <property type="entry name" value="Ank_2"/>
    <property type="match status" value="1"/>
</dbReference>
<dbReference type="KEGG" id="cser:CCO03_09945"/>
<dbReference type="PROSITE" id="PS50088">
    <property type="entry name" value="ANK_REPEAT"/>
    <property type="match status" value="3"/>
</dbReference>
<dbReference type="PROSITE" id="PS51257">
    <property type="entry name" value="PROKAR_LIPOPROTEIN"/>
    <property type="match status" value="1"/>
</dbReference>
<dbReference type="AlphaFoldDB" id="A0A1Y0ENQ7"/>
<dbReference type="InterPro" id="IPR002110">
    <property type="entry name" value="Ankyrin_rpt"/>
</dbReference>
<evidence type="ECO:0000256" key="5">
    <source>
        <dbReference type="SAM" id="SignalP"/>
    </source>
</evidence>
<keyword evidence="7" id="KW-1185">Reference proteome</keyword>
<dbReference type="Gene3D" id="1.25.40.20">
    <property type="entry name" value="Ankyrin repeat-containing domain"/>
    <property type="match status" value="2"/>
</dbReference>
<gene>
    <name evidence="6" type="ORF">CCO03_09945</name>
</gene>
<feature type="chain" id="PRO_5013299150" evidence="5">
    <location>
        <begin position="22"/>
        <end position="310"/>
    </location>
</feature>
<dbReference type="InterPro" id="IPR051165">
    <property type="entry name" value="Multifunctional_ANK_Repeat"/>
</dbReference>
<dbReference type="Proteomes" id="UP000196138">
    <property type="component" value="Chromosome"/>
</dbReference>
<evidence type="ECO:0000313" key="6">
    <source>
        <dbReference type="EMBL" id="ARU04959.1"/>
    </source>
</evidence>
<evidence type="ECO:0000256" key="1">
    <source>
        <dbReference type="ARBA" id="ARBA00022737"/>
    </source>
</evidence>
<evidence type="ECO:0000256" key="2">
    <source>
        <dbReference type="ARBA" id="ARBA00023043"/>
    </source>
</evidence>
<reference evidence="6 7" key="1">
    <citation type="submission" date="2017-05" db="EMBL/GenBank/DDBJ databases">
        <authorList>
            <person name="Song R."/>
            <person name="Chenine A.L."/>
            <person name="Ruprecht R.M."/>
        </authorList>
    </citation>
    <scope>NUCLEOTIDE SEQUENCE [LARGE SCALE GENOMIC DNA]</scope>
    <source>
        <strain evidence="6 7">DSM 26136</strain>
    </source>
</reference>
<dbReference type="PANTHER" id="PTHR24123:SF33">
    <property type="entry name" value="PROTEIN HOS4"/>
    <property type="match status" value="1"/>
</dbReference>
<dbReference type="OrthoDB" id="9812708at2"/>
<dbReference type="EMBL" id="CP021455">
    <property type="protein sequence ID" value="ARU04959.1"/>
    <property type="molecule type" value="Genomic_DNA"/>
</dbReference>
<keyword evidence="2 3" id="KW-0040">ANK repeat</keyword>
<dbReference type="SMART" id="SM00248">
    <property type="entry name" value="ANK"/>
    <property type="match status" value="4"/>
</dbReference>